<reference evidence="2 3" key="1">
    <citation type="submission" date="2018-10" db="EMBL/GenBank/DDBJ databases">
        <authorList>
            <person name="Ekblom R."/>
            <person name="Jareborg N."/>
        </authorList>
    </citation>
    <scope>NUCLEOTIDE SEQUENCE [LARGE SCALE GENOMIC DNA]</scope>
    <source>
        <tissue evidence="2">Muscle</tissue>
    </source>
</reference>
<sequence>MGHPRIHSSPGEHGCVQLLPSGLYPGAPQPN</sequence>
<organism evidence="2 3">
    <name type="scientific">Gulo gulo</name>
    <name type="common">Wolverine</name>
    <name type="synonym">Gluton</name>
    <dbReference type="NCBI Taxonomy" id="48420"/>
    <lineage>
        <taxon>Eukaryota</taxon>
        <taxon>Metazoa</taxon>
        <taxon>Chordata</taxon>
        <taxon>Craniata</taxon>
        <taxon>Vertebrata</taxon>
        <taxon>Euteleostomi</taxon>
        <taxon>Mammalia</taxon>
        <taxon>Eutheria</taxon>
        <taxon>Laurasiatheria</taxon>
        <taxon>Carnivora</taxon>
        <taxon>Caniformia</taxon>
        <taxon>Musteloidea</taxon>
        <taxon>Mustelidae</taxon>
        <taxon>Guloninae</taxon>
        <taxon>Gulo</taxon>
    </lineage>
</organism>
<evidence type="ECO:0000256" key="1">
    <source>
        <dbReference type="SAM" id="MobiDB-lite"/>
    </source>
</evidence>
<accession>A0A9X9M710</accession>
<keyword evidence="3" id="KW-1185">Reference proteome</keyword>
<feature type="non-terminal residue" evidence="2">
    <location>
        <position position="31"/>
    </location>
</feature>
<dbReference type="EMBL" id="CYRY02043595">
    <property type="protein sequence ID" value="VCX38100.1"/>
    <property type="molecule type" value="Genomic_DNA"/>
</dbReference>
<protein>
    <submittedName>
        <fullName evidence="2">Uncharacterized protein</fullName>
    </submittedName>
</protein>
<gene>
    <name evidence="2" type="ORF">BN2614_LOCUS1</name>
</gene>
<comment type="caution">
    <text evidence="2">The sequence shown here is derived from an EMBL/GenBank/DDBJ whole genome shotgun (WGS) entry which is preliminary data.</text>
</comment>
<dbReference type="Proteomes" id="UP000269945">
    <property type="component" value="Unassembled WGS sequence"/>
</dbReference>
<proteinExistence type="predicted"/>
<dbReference type="AlphaFoldDB" id="A0A9X9M710"/>
<feature type="region of interest" description="Disordered" evidence="1">
    <location>
        <begin position="1"/>
        <end position="31"/>
    </location>
</feature>
<evidence type="ECO:0000313" key="2">
    <source>
        <dbReference type="EMBL" id="VCX38100.1"/>
    </source>
</evidence>
<name>A0A9X9M710_GULGU</name>
<evidence type="ECO:0000313" key="3">
    <source>
        <dbReference type="Proteomes" id="UP000269945"/>
    </source>
</evidence>